<gene>
    <name evidence="2" type="ORF">KPH14_003318</name>
</gene>
<reference evidence="2" key="1">
    <citation type="submission" date="2021-08" db="EMBL/GenBank/DDBJ databases">
        <authorList>
            <person name="Misof B."/>
            <person name="Oliver O."/>
            <person name="Podsiadlowski L."/>
            <person name="Donath A."/>
            <person name="Peters R."/>
            <person name="Mayer C."/>
            <person name="Rust J."/>
            <person name="Gunkel S."/>
            <person name="Lesny P."/>
            <person name="Martin S."/>
            <person name="Oeyen J.P."/>
            <person name="Petersen M."/>
            <person name="Panagiotis P."/>
            <person name="Wilbrandt J."/>
            <person name="Tanja T."/>
        </authorList>
    </citation>
    <scope>NUCLEOTIDE SEQUENCE</scope>
    <source>
        <strain evidence="2">GBR_01_08_01A</strain>
        <tissue evidence="2">Thorax + abdomen</tissue>
    </source>
</reference>
<accession>A0AAD9RDT0</accession>
<evidence type="ECO:0000313" key="3">
    <source>
        <dbReference type="Proteomes" id="UP001258017"/>
    </source>
</evidence>
<feature type="coiled-coil region" evidence="1">
    <location>
        <begin position="84"/>
        <end position="132"/>
    </location>
</feature>
<name>A0AAD9RDT0_9HYME</name>
<evidence type="ECO:0000256" key="1">
    <source>
        <dbReference type="SAM" id="Coils"/>
    </source>
</evidence>
<sequence length="235" mass="27393">MTKIHGICETVDNLEASLTFSRILEAEQWLRYSALKAQNNAAVDDLRKANKRNKNMLNLFRQNVTDARIENTDILPEPLKREVQRTWHRKYDDLLKQNERLKKELATANTVAEERSKQIDVLERRLLNMAENLIEREETIKRVCTKYLNLKKRKDEEEVLLRGSIQTLQDALQKARNANISDEPRLRLALGKDAQLAREIQRGDRLTYENALLRAHLSEAKRASRSSSTISFQQD</sequence>
<keyword evidence="1" id="KW-0175">Coiled coil</keyword>
<dbReference type="EMBL" id="JAIFRP010004357">
    <property type="protein sequence ID" value="KAK2577161.1"/>
    <property type="molecule type" value="Genomic_DNA"/>
</dbReference>
<organism evidence="2 3">
    <name type="scientific">Odynerus spinipes</name>
    <dbReference type="NCBI Taxonomy" id="1348599"/>
    <lineage>
        <taxon>Eukaryota</taxon>
        <taxon>Metazoa</taxon>
        <taxon>Ecdysozoa</taxon>
        <taxon>Arthropoda</taxon>
        <taxon>Hexapoda</taxon>
        <taxon>Insecta</taxon>
        <taxon>Pterygota</taxon>
        <taxon>Neoptera</taxon>
        <taxon>Endopterygota</taxon>
        <taxon>Hymenoptera</taxon>
        <taxon>Apocrita</taxon>
        <taxon>Aculeata</taxon>
        <taxon>Vespoidea</taxon>
        <taxon>Vespidae</taxon>
        <taxon>Eumeninae</taxon>
        <taxon>Odynerus</taxon>
    </lineage>
</organism>
<reference evidence="2" key="2">
    <citation type="journal article" date="2023" name="Commun. Biol.">
        <title>Intrasexual cuticular hydrocarbon dimorphism in a wasp sheds light on hydrocarbon biosynthesis genes in Hymenoptera.</title>
        <authorList>
            <person name="Moris V.C."/>
            <person name="Podsiadlowski L."/>
            <person name="Martin S."/>
            <person name="Oeyen J.P."/>
            <person name="Donath A."/>
            <person name="Petersen M."/>
            <person name="Wilbrandt J."/>
            <person name="Misof B."/>
            <person name="Liedtke D."/>
            <person name="Thamm M."/>
            <person name="Scheiner R."/>
            <person name="Schmitt T."/>
            <person name="Niehuis O."/>
        </authorList>
    </citation>
    <scope>NUCLEOTIDE SEQUENCE</scope>
    <source>
        <strain evidence="2">GBR_01_08_01A</strain>
    </source>
</reference>
<protein>
    <submittedName>
        <fullName evidence="2">Uncharacterized protein</fullName>
    </submittedName>
</protein>
<proteinExistence type="predicted"/>
<dbReference type="AlphaFoldDB" id="A0AAD9RDT0"/>
<evidence type="ECO:0000313" key="2">
    <source>
        <dbReference type="EMBL" id="KAK2577161.1"/>
    </source>
</evidence>
<comment type="caution">
    <text evidence="2">The sequence shown here is derived from an EMBL/GenBank/DDBJ whole genome shotgun (WGS) entry which is preliminary data.</text>
</comment>
<keyword evidence="3" id="KW-1185">Reference proteome</keyword>
<dbReference type="Proteomes" id="UP001258017">
    <property type="component" value="Unassembled WGS sequence"/>
</dbReference>